<evidence type="ECO:0000313" key="3">
    <source>
        <dbReference type="Proteomes" id="UP000800036"/>
    </source>
</evidence>
<protein>
    <submittedName>
        <fullName evidence="2">Uncharacterized protein</fullName>
    </submittedName>
</protein>
<evidence type="ECO:0000256" key="1">
    <source>
        <dbReference type="SAM" id="MobiDB-lite"/>
    </source>
</evidence>
<keyword evidence="3" id="KW-1185">Reference proteome</keyword>
<proteinExistence type="predicted"/>
<organism evidence="2 3">
    <name type="scientific">Bimuria novae-zelandiae CBS 107.79</name>
    <dbReference type="NCBI Taxonomy" id="1447943"/>
    <lineage>
        <taxon>Eukaryota</taxon>
        <taxon>Fungi</taxon>
        <taxon>Dikarya</taxon>
        <taxon>Ascomycota</taxon>
        <taxon>Pezizomycotina</taxon>
        <taxon>Dothideomycetes</taxon>
        <taxon>Pleosporomycetidae</taxon>
        <taxon>Pleosporales</taxon>
        <taxon>Massarineae</taxon>
        <taxon>Didymosphaeriaceae</taxon>
        <taxon>Bimuria</taxon>
    </lineage>
</organism>
<feature type="region of interest" description="Disordered" evidence="1">
    <location>
        <begin position="128"/>
        <end position="148"/>
    </location>
</feature>
<accession>A0A6A5VJ32</accession>
<gene>
    <name evidence="2" type="ORF">BU23DRAFT_628374</name>
</gene>
<reference evidence="2" key="1">
    <citation type="journal article" date="2020" name="Stud. Mycol.">
        <title>101 Dothideomycetes genomes: a test case for predicting lifestyles and emergence of pathogens.</title>
        <authorList>
            <person name="Haridas S."/>
            <person name="Albert R."/>
            <person name="Binder M."/>
            <person name="Bloem J."/>
            <person name="Labutti K."/>
            <person name="Salamov A."/>
            <person name="Andreopoulos B."/>
            <person name="Baker S."/>
            <person name="Barry K."/>
            <person name="Bills G."/>
            <person name="Bluhm B."/>
            <person name="Cannon C."/>
            <person name="Castanera R."/>
            <person name="Culley D."/>
            <person name="Daum C."/>
            <person name="Ezra D."/>
            <person name="Gonzalez J."/>
            <person name="Henrissat B."/>
            <person name="Kuo A."/>
            <person name="Liang C."/>
            <person name="Lipzen A."/>
            <person name="Lutzoni F."/>
            <person name="Magnuson J."/>
            <person name="Mondo S."/>
            <person name="Nolan M."/>
            <person name="Ohm R."/>
            <person name="Pangilinan J."/>
            <person name="Park H.-J."/>
            <person name="Ramirez L."/>
            <person name="Alfaro M."/>
            <person name="Sun H."/>
            <person name="Tritt A."/>
            <person name="Yoshinaga Y."/>
            <person name="Zwiers L.-H."/>
            <person name="Turgeon B."/>
            <person name="Goodwin S."/>
            <person name="Spatafora J."/>
            <person name="Crous P."/>
            <person name="Grigoriev I."/>
        </authorList>
    </citation>
    <scope>NUCLEOTIDE SEQUENCE</scope>
    <source>
        <strain evidence="2">CBS 107.79</strain>
    </source>
</reference>
<evidence type="ECO:0000313" key="2">
    <source>
        <dbReference type="EMBL" id="KAF1976640.1"/>
    </source>
</evidence>
<dbReference type="EMBL" id="ML976666">
    <property type="protein sequence ID" value="KAF1976640.1"/>
    <property type="molecule type" value="Genomic_DNA"/>
</dbReference>
<dbReference type="Proteomes" id="UP000800036">
    <property type="component" value="Unassembled WGS sequence"/>
</dbReference>
<name>A0A6A5VJ32_9PLEO</name>
<sequence>MNTLCGSPYIARLLQFRGCENVLSNDLCSVPTQHNQACPSPVECLASDLAGRQLPDTPNHYDYDAAIVTLNCCCEDIARARLDRAALQTSFSPDERSVPALDTREPPIAEAEACDVCARNLYNVDTHHQSQASEARYRHRSPAYPQSIRSPERLPMRARSCLMRGIPSVRLAAKPASEALAERTARPAITSPYWLPHLLLR</sequence>
<dbReference type="AlphaFoldDB" id="A0A6A5VJ32"/>